<dbReference type="PANTHER" id="PTHR14136:SF17">
    <property type="entry name" value="BTB_POZ DOMAIN-CONTAINING PROTEIN KCTD9"/>
    <property type="match status" value="1"/>
</dbReference>
<dbReference type="Pfam" id="PF00805">
    <property type="entry name" value="Pentapeptide"/>
    <property type="match status" value="5"/>
</dbReference>
<dbReference type="InterPro" id="IPR018683">
    <property type="entry name" value="DUF2169"/>
</dbReference>
<keyword evidence="4" id="KW-1185">Reference proteome</keyword>
<accession>A0ABT5EP60</accession>
<name>A0ABT5EP60_9BACT</name>
<gene>
    <name evidence="3" type="ORF">POL67_14245</name>
</gene>
<keyword evidence="1" id="KW-0175">Coiled coil</keyword>
<dbReference type="Gene3D" id="2.160.20.80">
    <property type="entry name" value="E3 ubiquitin-protein ligase SopA"/>
    <property type="match status" value="3"/>
</dbReference>
<proteinExistence type="predicted"/>
<dbReference type="InterPro" id="IPR051082">
    <property type="entry name" value="Pentapeptide-BTB/POZ_domain"/>
</dbReference>
<evidence type="ECO:0000256" key="1">
    <source>
        <dbReference type="SAM" id="Coils"/>
    </source>
</evidence>
<feature type="domain" description="DUF2169" evidence="2">
    <location>
        <begin position="20"/>
        <end position="301"/>
    </location>
</feature>
<evidence type="ECO:0000259" key="2">
    <source>
        <dbReference type="Pfam" id="PF09937"/>
    </source>
</evidence>
<organism evidence="3 4">
    <name type="scientific">Polyangium mundeleinium</name>
    <dbReference type="NCBI Taxonomy" id="2995306"/>
    <lineage>
        <taxon>Bacteria</taxon>
        <taxon>Pseudomonadati</taxon>
        <taxon>Myxococcota</taxon>
        <taxon>Polyangia</taxon>
        <taxon>Polyangiales</taxon>
        <taxon>Polyangiaceae</taxon>
        <taxon>Polyangium</taxon>
    </lineage>
</organism>
<dbReference type="Proteomes" id="UP001221411">
    <property type="component" value="Unassembled WGS sequence"/>
</dbReference>
<dbReference type="SUPFAM" id="SSF141571">
    <property type="entry name" value="Pentapeptide repeat-like"/>
    <property type="match status" value="3"/>
</dbReference>
<feature type="coiled-coil region" evidence="1">
    <location>
        <begin position="429"/>
        <end position="467"/>
    </location>
</feature>
<dbReference type="EMBL" id="JAQNDO010000001">
    <property type="protein sequence ID" value="MDC0742511.1"/>
    <property type="molecule type" value="Genomic_DNA"/>
</dbReference>
<dbReference type="PANTHER" id="PTHR14136">
    <property type="entry name" value="BTB_POZ DOMAIN-CONTAINING PROTEIN KCTD9"/>
    <property type="match status" value="1"/>
</dbReference>
<dbReference type="RefSeq" id="WP_271917888.1">
    <property type="nucleotide sequence ID" value="NZ_JAQNDO010000001.1"/>
</dbReference>
<dbReference type="Pfam" id="PF09937">
    <property type="entry name" value="DUF2169"/>
    <property type="match status" value="1"/>
</dbReference>
<sequence>MKIVKPQRLGLLTHTFENDGQSFFVLTAMAYFAFDAPNKLLHEVALWTMIPEELGADTPFDTGMTKTRGEVVVTGKAHAPAGAKVPARAVKLRVLRGERALVDKELYVIGDRRWELGGPTAPEPFSEMPVTWDRAFGGAGFEWNPIGKGFAPTEANGKQVHLLPNLEDPKRLVTKKGDRPQPVGLGPVDQTWPQRMRKAGTYDAEWLETRFPGVAADIDWTFYNVAPEDQQIEKYFTGSEVFEVHGMHPERPTSSVRLPELRARLFIVQRTKDGEELREAASRIDTVWLFPNKERGVAIFRGVLEIAEDDAADVLHVIAAFERPGEVRPTSHYLSVLEKRKDKKRGAMHALVDADLMPVPPEGEEAPSDEDWNDMVAVARTEGLMQKRLEARADKQIAAARAEIVAAGLDPSALDAEVAKKREPPPKDVNELVAVFDRAEKEAEEARKQAETSLAELEAEARQALGTLGVDYEAAVRKSKEKGGGPPKFSAEKELDGLRAMVELGKNAGTPLKDAEAKLASPEFVAALHETERRLFEAYRRYTHLFPPASGQDEEGNRALRAALEEARAKGESLAGRDFTGADLSGIDLSGMNLHRALLEKVNLAGANLSGADLTDATLARATLDGANLSGAKLRGANLGQARLRETRLDGGIDFTGAVFYQADLGGAKLRGASLVSAQLLETKLDGVDFGGAKIDKALFLKSSLAGASFTNASLVEAIFLEVGLDGAKFAAATLTDATFVKAKGQGVSFAGASLQGARIVLECAFPQADFRGARFRRTCMRGVAFPGADFTGAEMPEVDLSECDLSGAKMRGVQADGSLFIRTDLSNADLVAATMKMAILQKAKLHGTDLRGANLFRSDMAKVKLDAKTNVKDALVTQARVIPERRKREGTS</sequence>
<evidence type="ECO:0000313" key="3">
    <source>
        <dbReference type="EMBL" id="MDC0742511.1"/>
    </source>
</evidence>
<reference evidence="3 4" key="1">
    <citation type="submission" date="2022-11" db="EMBL/GenBank/DDBJ databases">
        <title>Minimal conservation of predation-associated metabolite biosynthetic gene clusters underscores biosynthetic potential of Myxococcota including descriptions for ten novel species: Archangium lansinium sp. nov., Myxococcus landrumus sp. nov., Nannocystis bai.</title>
        <authorList>
            <person name="Ahearne A."/>
            <person name="Stevens C."/>
            <person name="Dowd S."/>
        </authorList>
    </citation>
    <scope>NUCLEOTIDE SEQUENCE [LARGE SCALE GENOMIC DNA]</scope>
    <source>
        <strain evidence="3 4">RJM3</strain>
    </source>
</reference>
<comment type="caution">
    <text evidence="3">The sequence shown here is derived from an EMBL/GenBank/DDBJ whole genome shotgun (WGS) entry which is preliminary data.</text>
</comment>
<protein>
    <submittedName>
        <fullName evidence="3">DUF2169 domain-containing protein</fullName>
    </submittedName>
</protein>
<dbReference type="InterPro" id="IPR001646">
    <property type="entry name" value="5peptide_repeat"/>
</dbReference>
<evidence type="ECO:0000313" key="4">
    <source>
        <dbReference type="Proteomes" id="UP001221411"/>
    </source>
</evidence>